<dbReference type="PANTHER" id="PTHR34853:SF1">
    <property type="entry name" value="LIPASE 5"/>
    <property type="match status" value="1"/>
</dbReference>
<sequence>MKNILCTLVVAMSLWTSGANAWSNALPVGPAVGDQSLSPFYIWDSVLPQRPGVMLREEPIPRQPDITEASKIQRILYTSQDKRWNAGSVPVSGTLWFPQGETPKGGWPIIAWAHGTLGVADACAPSWTNPTPRDAHYINQWLKQGFVVVATDYQGLGGPGPHPYLNWEAEGRSVLDSVRAVLQAYPQQIANNLVITGQSQGSGASLGASLIAPDYAPELKLRATIATGLVATFPEGPIKPGHARPGHRDPARFTLLRLIGGSLPDGAPAADKWVTEQGAKMLVLARTACMKELGHYEHKEKIDGAKAFIGGDGPVNAALTPVTNMPLKMFPAPLFTATGLADHTLSPHHQYAAVAALCAAGNPVEWKTYPGITHNGTVNVAFEDELAFVRSVMEHAPQQNSCGSLQAPGEPQHPLKGIPFNT</sequence>
<dbReference type="InterPro" id="IPR029058">
    <property type="entry name" value="AB_hydrolase_fold"/>
</dbReference>
<dbReference type="Gene3D" id="3.40.50.1820">
    <property type="entry name" value="alpha/beta hydrolase"/>
    <property type="match status" value="2"/>
</dbReference>
<feature type="chain" id="PRO_5008690487" evidence="2">
    <location>
        <begin position="22"/>
        <end position="422"/>
    </location>
</feature>
<evidence type="ECO:0000313" key="3">
    <source>
        <dbReference type="EMBL" id="SCC30519.1"/>
    </source>
</evidence>
<name>A0A1C4DGL0_9ENTR</name>
<dbReference type="AlphaFoldDB" id="A0A1C4DGL0"/>
<reference evidence="4" key="1">
    <citation type="submission" date="2016-08" db="EMBL/GenBank/DDBJ databases">
        <authorList>
            <person name="Varghese N."/>
            <person name="Submissions Spin"/>
        </authorList>
    </citation>
    <scope>NUCLEOTIDE SEQUENCE [LARGE SCALE GENOMIC DNA]</scope>
    <source>
        <strain evidence="4">REICA_082</strain>
    </source>
</reference>
<dbReference type="InterPro" id="IPR005152">
    <property type="entry name" value="Lipase_secreted"/>
</dbReference>
<feature type="region of interest" description="Disordered" evidence="1">
    <location>
        <begin position="399"/>
        <end position="422"/>
    </location>
</feature>
<dbReference type="SUPFAM" id="SSF53474">
    <property type="entry name" value="alpha/beta-Hydrolases"/>
    <property type="match status" value="1"/>
</dbReference>
<dbReference type="PIRSF" id="PIRSF029171">
    <property type="entry name" value="Esterase_LipA"/>
    <property type="match status" value="1"/>
</dbReference>
<protein>
    <submittedName>
        <fullName evidence="3">Secretory lipase</fullName>
    </submittedName>
</protein>
<organism evidence="3 4">
    <name type="scientific">Kosakonia oryzendophytica</name>
    <dbReference type="NCBI Taxonomy" id="1005665"/>
    <lineage>
        <taxon>Bacteria</taxon>
        <taxon>Pseudomonadati</taxon>
        <taxon>Pseudomonadota</taxon>
        <taxon>Gammaproteobacteria</taxon>
        <taxon>Enterobacterales</taxon>
        <taxon>Enterobacteriaceae</taxon>
        <taxon>Kosakonia</taxon>
    </lineage>
</organism>
<dbReference type="Proteomes" id="UP000198975">
    <property type="component" value="Unassembled WGS sequence"/>
</dbReference>
<dbReference type="GO" id="GO:0004806">
    <property type="term" value="F:triacylglycerol lipase activity"/>
    <property type="evidence" value="ECO:0007669"/>
    <property type="project" value="InterPro"/>
</dbReference>
<dbReference type="PANTHER" id="PTHR34853">
    <property type="match status" value="1"/>
</dbReference>
<evidence type="ECO:0000256" key="1">
    <source>
        <dbReference type="SAM" id="MobiDB-lite"/>
    </source>
</evidence>
<evidence type="ECO:0000256" key="2">
    <source>
        <dbReference type="SAM" id="SignalP"/>
    </source>
</evidence>
<dbReference type="EMBL" id="FMAY01000012">
    <property type="protein sequence ID" value="SCC30519.1"/>
    <property type="molecule type" value="Genomic_DNA"/>
</dbReference>
<keyword evidence="2" id="KW-0732">Signal</keyword>
<dbReference type="Pfam" id="PF03583">
    <property type="entry name" value="LIP"/>
    <property type="match status" value="1"/>
</dbReference>
<dbReference type="OrthoDB" id="9955at2"/>
<accession>A0A1C4DGL0</accession>
<dbReference type="RefSeq" id="WP_088236640.1">
    <property type="nucleotide sequence ID" value="NZ_FMAY01000012.1"/>
</dbReference>
<feature type="signal peptide" evidence="2">
    <location>
        <begin position="1"/>
        <end position="21"/>
    </location>
</feature>
<keyword evidence="4" id="KW-1185">Reference proteome</keyword>
<evidence type="ECO:0000313" key="4">
    <source>
        <dbReference type="Proteomes" id="UP000198975"/>
    </source>
</evidence>
<gene>
    <name evidence="3" type="ORF">GA0061071_11263</name>
</gene>
<dbReference type="GO" id="GO:0016042">
    <property type="term" value="P:lipid catabolic process"/>
    <property type="evidence" value="ECO:0007669"/>
    <property type="project" value="InterPro"/>
</dbReference>
<proteinExistence type="predicted"/>